<proteinExistence type="predicted"/>
<dbReference type="GO" id="GO:0005737">
    <property type="term" value="C:cytoplasm"/>
    <property type="evidence" value="ECO:0007669"/>
    <property type="project" value="TreeGrafter"/>
</dbReference>
<dbReference type="InterPro" id="IPR019410">
    <property type="entry name" value="Methyltransf_16"/>
</dbReference>
<dbReference type="PANTHER" id="PTHR14614:SF130">
    <property type="entry name" value="PROTEIN-LYSINE N-METHYLTRANSFERASE EEF2KMT"/>
    <property type="match status" value="1"/>
</dbReference>
<dbReference type="CDD" id="cd02440">
    <property type="entry name" value="AdoMet_MTases"/>
    <property type="match status" value="1"/>
</dbReference>
<sequence length="302" mass="33464">MHFLFPFLQQIPVNQFLRYDIEPSSDVVRLLLDEGAAGDNSPPKRYRYSLAKRLVAQWERRGLEIPEEFYEKYAACLLESGSDSNDDVQTTVVSYFVTRETPIRSIEAPNLIAFNGGTGYRTWEAALVLVHYLHDRELDATRVLELGCGTGIIGISCALRARPPEQVVLTDIDGDVLAVCAKNIALNDVADVCTIQPYAWGEPLESPLDAPPFDLIVGADITYDPTLVPLLVRSLSLLLKNQNNKALIACTKRNPDTLKVFEDECAGQQLACTVLETTRYAGDLIWISDDAPDVVIYAITSV</sequence>
<dbReference type="GO" id="GO:0008757">
    <property type="term" value="F:S-adenosylmethionine-dependent methyltransferase activity"/>
    <property type="evidence" value="ECO:0007669"/>
    <property type="project" value="UniProtKB-ARBA"/>
</dbReference>
<name>A0A1E4TFN7_9ASCO</name>
<dbReference type="PANTHER" id="PTHR14614">
    <property type="entry name" value="HEPATOCELLULAR CARCINOMA-ASSOCIATED ANTIGEN"/>
    <property type="match status" value="1"/>
</dbReference>
<dbReference type="InterPro" id="IPR029063">
    <property type="entry name" value="SAM-dependent_MTases_sf"/>
</dbReference>
<keyword evidence="2" id="KW-1185">Reference proteome</keyword>
<organism evidence="1 2">
    <name type="scientific">Tortispora caseinolytica NRRL Y-17796</name>
    <dbReference type="NCBI Taxonomy" id="767744"/>
    <lineage>
        <taxon>Eukaryota</taxon>
        <taxon>Fungi</taxon>
        <taxon>Dikarya</taxon>
        <taxon>Ascomycota</taxon>
        <taxon>Saccharomycotina</taxon>
        <taxon>Trigonopsidomycetes</taxon>
        <taxon>Trigonopsidales</taxon>
        <taxon>Trigonopsidaceae</taxon>
        <taxon>Tortispora</taxon>
    </lineage>
</organism>
<reference evidence="2" key="1">
    <citation type="submission" date="2016-02" db="EMBL/GenBank/DDBJ databases">
        <title>Comparative genomics of biotechnologically important yeasts.</title>
        <authorList>
            <consortium name="DOE Joint Genome Institute"/>
            <person name="Riley R."/>
            <person name="Haridas S."/>
            <person name="Wolfe K.H."/>
            <person name="Lopes M.R."/>
            <person name="Hittinger C.T."/>
            <person name="Goker M."/>
            <person name="Salamov A."/>
            <person name="Wisecaver J."/>
            <person name="Long T.M."/>
            <person name="Aerts A.L."/>
            <person name="Barry K."/>
            <person name="Choi C."/>
            <person name="Clum A."/>
            <person name="Coughlan A.Y."/>
            <person name="Deshpande S."/>
            <person name="Douglass A.P."/>
            <person name="Hanson S.J."/>
            <person name="Klenk H.-P."/>
            <person name="Labutti K."/>
            <person name="Lapidus A."/>
            <person name="Lindquist E."/>
            <person name="Lipzen A."/>
            <person name="Meier-Kolthoff J.P."/>
            <person name="Ohm R.A."/>
            <person name="Otillar R.P."/>
            <person name="Pangilinan J."/>
            <person name="Peng Y."/>
            <person name="Rokas A."/>
            <person name="Rosa C.A."/>
            <person name="Scheuner C."/>
            <person name="Sibirny A.A."/>
            <person name="Slot J.C."/>
            <person name="Stielow J.B."/>
            <person name="Sun H."/>
            <person name="Kurtzman C.P."/>
            <person name="Blackwell M."/>
            <person name="Jeffries T.W."/>
            <person name="Grigoriev I.V."/>
        </authorList>
    </citation>
    <scope>NUCLEOTIDE SEQUENCE [LARGE SCALE GENOMIC DNA]</scope>
    <source>
        <strain evidence="2">NRRL Y-17796</strain>
    </source>
</reference>
<protein>
    <recommendedName>
        <fullName evidence="3">FAM86 N-terminal domain-containing protein</fullName>
    </recommendedName>
</protein>
<evidence type="ECO:0000313" key="2">
    <source>
        <dbReference type="Proteomes" id="UP000095023"/>
    </source>
</evidence>
<evidence type="ECO:0000313" key="1">
    <source>
        <dbReference type="EMBL" id="ODV90570.1"/>
    </source>
</evidence>
<dbReference type="EMBL" id="KV453842">
    <property type="protein sequence ID" value="ODV90570.1"/>
    <property type="molecule type" value="Genomic_DNA"/>
</dbReference>
<dbReference type="Gene3D" id="3.40.50.150">
    <property type="entry name" value="Vaccinia Virus protein VP39"/>
    <property type="match status" value="1"/>
</dbReference>
<dbReference type="Pfam" id="PF10294">
    <property type="entry name" value="Methyltransf_16"/>
    <property type="match status" value="1"/>
</dbReference>
<gene>
    <name evidence="1" type="ORF">CANCADRAFT_44215</name>
</gene>
<dbReference type="AlphaFoldDB" id="A0A1E4TFN7"/>
<accession>A0A1E4TFN7</accession>
<dbReference type="OrthoDB" id="194386at2759"/>
<dbReference type="Proteomes" id="UP000095023">
    <property type="component" value="Unassembled WGS sequence"/>
</dbReference>
<dbReference type="SUPFAM" id="SSF53335">
    <property type="entry name" value="S-adenosyl-L-methionine-dependent methyltransferases"/>
    <property type="match status" value="1"/>
</dbReference>
<evidence type="ECO:0008006" key="3">
    <source>
        <dbReference type="Google" id="ProtNLM"/>
    </source>
</evidence>